<dbReference type="OrthoDB" id="4036433at2759"/>
<feature type="transmembrane region" description="Helical" evidence="2">
    <location>
        <begin position="138"/>
        <end position="156"/>
    </location>
</feature>
<keyword evidence="2" id="KW-0812">Transmembrane</keyword>
<keyword evidence="2" id="KW-0472">Membrane</keyword>
<proteinExistence type="predicted"/>
<evidence type="ECO:0000313" key="3">
    <source>
        <dbReference type="EMBL" id="CCE63882.1"/>
    </source>
</evidence>
<reference evidence="3 4" key="1">
    <citation type="journal article" date="2011" name="Proc. Natl. Acad. Sci. U.S.A.">
        <title>Evolutionary erosion of yeast sex chromosomes by mating-type switching accidents.</title>
        <authorList>
            <person name="Gordon J.L."/>
            <person name="Armisen D."/>
            <person name="Proux-Wera E."/>
            <person name="Oheigeartaigh S.S."/>
            <person name="Byrne K.P."/>
            <person name="Wolfe K.H."/>
        </authorList>
    </citation>
    <scope>NUCLEOTIDE SEQUENCE [LARGE SCALE GENOMIC DNA]</scope>
    <source>
        <strain evidence="4">ATCC 24235 / CBS 4417 / NBRC 1672 / NRRL Y-8282 / UCD 70-5</strain>
    </source>
</reference>
<sequence length="463" mass="52932">MEFDLVLYIKKEYSLILLCVGFISIILTMGEIAAEVLKQGNLEHLRLDYLILESLDGLTNDSKMRHYLFKNVFESMQLKFYSQNVEGFKDCILGDSSLTDSDINTFNRRFVFCSIFAQQSLAVNFNTFKVISRFIKNVLLLTEIAIGVVSIVTIYHNNSNEINKIRHYLLGIINIDKIPFHDKMKDNYNNDSKSPCTSKRKPSLNNSSKEKAANVNILSDFNKSKDSTESVNNIVKTAIDKLNKRDYIESSESSTFSSISLPTFFLNKKSSTNSHKDTNVYFKENVDYLSGTKRSKHEITVDNLNNKLDNALKISSVEGTNLRPIDLAGEKSDGDNGKVEIATPVKVNEPIHCALETKNLNEERPYPIIKKTPLNFDLITTKGRAEWKNHLLKLQETKNKRNEKEREHFEFPNDNKLQVADIQNIRLFDPSGKPLRRVVIPGIGWVPHRRAQMILNKNKTTLT</sequence>
<dbReference type="HOGENOM" id="CLU_590760_0_0_1"/>
<dbReference type="KEGG" id="tpf:TPHA_0G00460"/>
<dbReference type="RefSeq" id="XP_003686316.1">
    <property type="nucleotide sequence ID" value="XM_003686268.1"/>
</dbReference>
<dbReference type="GeneID" id="11533566"/>
<dbReference type="eggNOG" id="ENOG502SFEA">
    <property type="taxonomic scope" value="Eukaryota"/>
</dbReference>
<dbReference type="AlphaFoldDB" id="G8BVF4"/>
<protein>
    <submittedName>
        <fullName evidence="3">Uncharacterized protein</fullName>
    </submittedName>
</protein>
<dbReference type="EMBL" id="HE612862">
    <property type="protein sequence ID" value="CCE63882.1"/>
    <property type="molecule type" value="Genomic_DNA"/>
</dbReference>
<feature type="transmembrane region" description="Helical" evidence="2">
    <location>
        <begin position="15"/>
        <end position="37"/>
    </location>
</feature>
<evidence type="ECO:0000256" key="1">
    <source>
        <dbReference type="SAM" id="MobiDB-lite"/>
    </source>
</evidence>
<evidence type="ECO:0000313" key="4">
    <source>
        <dbReference type="Proteomes" id="UP000005666"/>
    </source>
</evidence>
<keyword evidence="4" id="KW-1185">Reference proteome</keyword>
<dbReference type="Proteomes" id="UP000005666">
    <property type="component" value="Chromosome 7"/>
</dbReference>
<feature type="compositionally biased region" description="Polar residues" evidence="1">
    <location>
        <begin position="189"/>
        <end position="207"/>
    </location>
</feature>
<keyword evidence="2" id="KW-1133">Transmembrane helix</keyword>
<accession>G8BVF4</accession>
<gene>
    <name evidence="3" type="primary">TPHA0G00460</name>
    <name evidence="3" type="ordered locus">TPHA_0G00460</name>
</gene>
<evidence type="ECO:0000256" key="2">
    <source>
        <dbReference type="SAM" id="Phobius"/>
    </source>
</evidence>
<organism evidence="3 4">
    <name type="scientific">Tetrapisispora phaffii (strain ATCC 24235 / CBS 4417 / NBRC 1672 / NRRL Y-8282 / UCD 70-5)</name>
    <name type="common">Yeast</name>
    <name type="synonym">Fabospora phaffii</name>
    <dbReference type="NCBI Taxonomy" id="1071381"/>
    <lineage>
        <taxon>Eukaryota</taxon>
        <taxon>Fungi</taxon>
        <taxon>Dikarya</taxon>
        <taxon>Ascomycota</taxon>
        <taxon>Saccharomycotina</taxon>
        <taxon>Saccharomycetes</taxon>
        <taxon>Saccharomycetales</taxon>
        <taxon>Saccharomycetaceae</taxon>
        <taxon>Tetrapisispora</taxon>
    </lineage>
</organism>
<feature type="region of interest" description="Disordered" evidence="1">
    <location>
        <begin position="189"/>
        <end position="210"/>
    </location>
</feature>
<name>G8BVF4_TETPH</name>